<dbReference type="InterPro" id="IPR002645">
    <property type="entry name" value="STAS_dom"/>
</dbReference>
<name>A0ABX3KZ19_9PAST</name>
<feature type="domain" description="STAS" evidence="1">
    <location>
        <begin position="6"/>
        <end position="111"/>
    </location>
</feature>
<proteinExistence type="predicted"/>
<dbReference type="PROSITE" id="PS50801">
    <property type="entry name" value="STAS"/>
    <property type="match status" value="1"/>
</dbReference>
<dbReference type="EMBL" id="MLAA01000010">
    <property type="protein sequence ID" value="OOF70544.1"/>
    <property type="molecule type" value="Genomic_DNA"/>
</dbReference>
<dbReference type="InterPro" id="IPR052746">
    <property type="entry name" value="MlaB_ABC_Transporter"/>
</dbReference>
<dbReference type="RefSeq" id="WP_077462805.1">
    <property type="nucleotide sequence ID" value="NZ_MLAA01000010.1"/>
</dbReference>
<dbReference type="InterPro" id="IPR058548">
    <property type="entry name" value="MlaB-like_STAS"/>
</dbReference>
<dbReference type="InterPro" id="IPR036513">
    <property type="entry name" value="STAS_dom_sf"/>
</dbReference>
<sequence length="111" mass="12764">MQTKTLNWNLEVKNSKITVRLKGVLLRDTLLPLWQQRSSFLSFQSRPEQLEWDLSEIESVDSAGFAFLCDCLNKIGQVNEINVVIMNPPAQLLKLADLFGLSIWLNKFIKN</sequence>
<dbReference type="PANTHER" id="PTHR35849">
    <property type="entry name" value="BLR2341 PROTEIN"/>
    <property type="match status" value="1"/>
</dbReference>
<keyword evidence="3" id="KW-1185">Reference proteome</keyword>
<dbReference type="PANTHER" id="PTHR35849:SF1">
    <property type="entry name" value="INTERMEMBRANE PHOSPHOLIPID TRANSPORT SYSTEM BINDING PROTEIN MLAB"/>
    <property type="match status" value="1"/>
</dbReference>
<dbReference type="SUPFAM" id="SSF52091">
    <property type="entry name" value="SpoIIaa-like"/>
    <property type="match status" value="1"/>
</dbReference>
<evidence type="ECO:0000313" key="2">
    <source>
        <dbReference type="EMBL" id="OOF70544.1"/>
    </source>
</evidence>
<evidence type="ECO:0000259" key="1">
    <source>
        <dbReference type="PROSITE" id="PS50801"/>
    </source>
</evidence>
<dbReference type="Gene3D" id="3.30.750.24">
    <property type="entry name" value="STAS domain"/>
    <property type="match status" value="1"/>
</dbReference>
<organism evidence="2 3">
    <name type="scientific">Rodentibacter caecimuris</name>
    <dbReference type="NCBI Taxonomy" id="1796644"/>
    <lineage>
        <taxon>Bacteria</taxon>
        <taxon>Pseudomonadati</taxon>
        <taxon>Pseudomonadota</taxon>
        <taxon>Gammaproteobacteria</taxon>
        <taxon>Pasteurellales</taxon>
        <taxon>Pasteurellaceae</taxon>
        <taxon>Rodentibacter</taxon>
    </lineage>
</organism>
<evidence type="ECO:0000313" key="3">
    <source>
        <dbReference type="Proteomes" id="UP000188820"/>
    </source>
</evidence>
<gene>
    <name evidence="2" type="ORF">BKG89_03510</name>
</gene>
<comment type="caution">
    <text evidence="2">The sequence shown here is derived from an EMBL/GenBank/DDBJ whole genome shotgun (WGS) entry which is preliminary data.</text>
</comment>
<protein>
    <recommendedName>
        <fullName evidence="1">STAS domain-containing protein</fullName>
    </recommendedName>
</protein>
<dbReference type="Pfam" id="PF13466">
    <property type="entry name" value="STAS_2"/>
    <property type="match status" value="1"/>
</dbReference>
<dbReference type="Proteomes" id="UP000188820">
    <property type="component" value="Unassembled WGS sequence"/>
</dbReference>
<reference evidence="2 3" key="1">
    <citation type="submission" date="2016-10" db="EMBL/GenBank/DDBJ databases">
        <title>Rodentibacter gen. nov. and new species.</title>
        <authorList>
            <person name="Christensen H."/>
        </authorList>
    </citation>
    <scope>NUCLEOTIDE SEQUENCE [LARGE SCALE GENOMIC DNA]</scope>
    <source>
        <strain evidence="2 3">1998236014</strain>
    </source>
</reference>
<accession>A0ABX3KZ19</accession>